<keyword evidence="2" id="KW-1185">Reference proteome</keyword>
<name>A0A377R3E8_9NEIS</name>
<evidence type="ECO:0000313" key="1">
    <source>
        <dbReference type="EMBL" id="STR03016.1"/>
    </source>
</evidence>
<sequence length="89" mass="10735">MWNFLSYLGQPLIFFNLPKFQFNRSLPAENLNRNAQLVAFIINFFYNAVKISKRTFIYAHFLPNLKFYPRFGFFTINLNLSHNYLNLFL</sequence>
<accession>A0A377R3E8</accession>
<gene>
    <name evidence="1" type="ORF">NCTC13336_01908</name>
</gene>
<dbReference type="AlphaFoldDB" id="A0A377R3E8"/>
<organism evidence="1 2">
    <name type="scientific">Kingella potus</name>
    <dbReference type="NCBI Taxonomy" id="265175"/>
    <lineage>
        <taxon>Bacteria</taxon>
        <taxon>Pseudomonadati</taxon>
        <taxon>Pseudomonadota</taxon>
        <taxon>Betaproteobacteria</taxon>
        <taxon>Neisseriales</taxon>
        <taxon>Neisseriaceae</taxon>
        <taxon>Kingella</taxon>
    </lineage>
</organism>
<dbReference type="Proteomes" id="UP000254293">
    <property type="component" value="Unassembled WGS sequence"/>
</dbReference>
<reference evidence="1 2" key="1">
    <citation type="submission" date="2018-06" db="EMBL/GenBank/DDBJ databases">
        <authorList>
            <consortium name="Pathogen Informatics"/>
            <person name="Doyle S."/>
        </authorList>
    </citation>
    <scope>NUCLEOTIDE SEQUENCE [LARGE SCALE GENOMIC DNA]</scope>
    <source>
        <strain evidence="1 2">NCTC13336</strain>
    </source>
</reference>
<evidence type="ECO:0000313" key="2">
    <source>
        <dbReference type="Proteomes" id="UP000254293"/>
    </source>
</evidence>
<dbReference type="EMBL" id="UGJJ01000002">
    <property type="protein sequence ID" value="STR03016.1"/>
    <property type="molecule type" value="Genomic_DNA"/>
</dbReference>
<proteinExistence type="predicted"/>
<protein>
    <submittedName>
        <fullName evidence="1">Uncharacterized protein</fullName>
    </submittedName>
</protein>